<dbReference type="Proteomes" id="UP001054945">
    <property type="component" value="Unassembled WGS sequence"/>
</dbReference>
<dbReference type="EMBL" id="BPLR01013965">
    <property type="protein sequence ID" value="GIY65135.1"/>
    <property type="molecule type" value="Genomic_DNA"/>
</dbReference>
<evidence type="ECO:0000313" key="2">
    <source>
        <dbReference type="Proteomes" id="UP001054945"/>
    </source>
</evidence>
<protein>
    <submittedName>
        <fullName evidence="1">Uncharacterized protein</fullName>
    </submittedName>
</protein>
<name>A0AAV4V5C3_CAEEX</name>
<gene>
    <name evidence="1" type="ORF">CEXT_490271</name>
</gene>
<keyword evidence="2" id="KW-1185">Reference proteome</keyword>
<sequence length="67" mass="7608">MTGVRRDHPQDLLGEMDDLSLKSTLRGLLTRWCHFCFYCCPAKWTVKRLTAEVLDLPSGLKGAKLSQ</sequence>
<proteinExistence type="predicted"/>
<organism evidence="1 2">
    <name type="scientific">Caerostris extrusa</name>
    <name type="common">Bark spider</name>
    <name type="synonym">Caerostris bankana</name>
    <dbReference type="NCBI Taxonomy" id="172846"/>
    <lineage>
        <taxon>Eukaryota</taxon>
        <taxon>Metazoa</taxon>
        <taxon>Ecdysozoa</taxon>
        <taxon>Arthropoda</taxon>
        <taxon>Chelicerata</taxon>
        <taxon>Arachnida</taxon>
        <taxon>Araneae</taxon>
        <taxon>Araneomorphae</taxon>
        <taxon>Entelegynae</taxon>
        <taxon>Araneoidea</taxon>
        <taxon>Araneidae</taxon>
        <taxon>Caerostris</taxon>
    </lineage>
</organism>
<accession>A0AAV4V5C3</accession>
<dbReference type="AlphaFoldDB" id="A0AAV4V5C3"/>
<evidence type="ECO:0000313" key="1">
    <source>
        <dbReference type="EMBL" id="GIY65135.1"/>
    </source>
</evidence>
<comment type="caution">
    <text evidence="1">The sequence shown here is derived from an EMBL/GenBank/DDBJ whole genome shotgun (WGS) entry which is preliminary data.</text>
</comment>
<reference evidence="1 2" key="1">
    <citation type="submission" date="2021-06" db="EMBL/GenBank/DDBJ databases">
        <title>Caerostris extrusa draft genome.</title>
        <authorList>
            <person name="Kono N."/>
            <person name="Arakawa K."/>
        </authorList>
    </citation>
    <scope>NUCLEOTIDE SEQUENCE [LARGE SCALE GENOMIC DNA]</scope>
</reference>